<organism evidence="1 2">
    <name type="scientific">Daphnia magna</name>
    <dbReference type="NCBI Taxonomy" id="35525"/>
    <lineage>
        <taxon>Eukaryota</taxon>
        <taxon>Metazoa</taxon>
        <taxon>Ecdysozoa</taxon>
        <taxon>Arthropoda</taxon>
        <taxon>Crustacea</taxon>
        <taxon>Branchiopoda</taxon>
        <taxon>Diplostraca</taxon>
        <taxon>Cladocera</taxon>
        <taxon>Anomopoda</taxon>
        <taxon>Daphniidae</taxon>
        <taxon>Daphnia</taxon>
    </lineage>
</organism>
<protein>
    <submittedName>
        <fullName evidence="1">Uncharacterized protein</fullName>
    </submittedName>
</protein>
<keyword evidence="2" id="KW-1185">Reference proteome</keyword>
<accession>A0ABQ9YR94</accession>
<dbReference type="EMBL" id="JAOYFB010000001">
    <property type="protein sequence ID" value="KAK4003143.1"/>
    <property type="molecule type" value="Genomic_DNA"/>
</dbReference>
<reference evidence="1 2" key="1">
    <citation type="journal article" date="2023" name="Nucleic Acids Res.">
        <title>The hologenome of Daphnia magna reveals possible DNA methylation and microbiome-mediated evolution of the host genome.</title>
        <authorList>
            <person name="Chaturvedi A."/>
            <person name="Li X."/>
            <person name="Dhandapani V."/>
            <person name="Marshall H."/>
            <person name="Kissane S."/>
            <person name="Cuenca-Cambronero M."/>
            <person name="Asole G."/>
            <person name="Calvet F."/>
            <person name="Ruiz-Romero M."/>
            <person name="Marangio P."/>
            <person name="Guigo R."/>
            <person name="Rago D."/>
            <person name="Mirbahai L."/>
            <person name="Eastwood N."/>
            <person name="Colbourne J.K."/>
            <person name="Zhou J."/>
            <person name="Mallon E."/>
            <person name="Orsini L."/>
        </authorList>
    </citation>
    <scope>NUCLEOTIDE SEQUENCE [LARGE SCALE GENOMIC DNA]</scope>
    <source>
        <strain evidence="1">LRV0_1</strain>
    </source>
</reference>
<gene>
    <name evidence="1" type="ORF">OUZ56_004925</name>
</gene>
<proteinExistence type="predicted"/>
<evidence type="ECO:0000313" key="1">
    <source>
        <dbReference type="EMBL" id="KAK4003143.1"/>
    </source>
</evidence>
<dbReference type="Proteomes" id="UP001234178">
    <property type="component" value="Unassembled WGS sequence"/>
</dbReference>
<evidence type="ECO:0000313" key="2">
    <source>
        <dbReference type="Proteomes" id="UP001234178"/>
    </source>
</evidence>
<sequence length="66" mass="7915">MDIFKWWGHSRNLFLWHVRCLLAPWSLCNRGFSPLYAMILALLLRHFDSHSDIGLVEFSKEKLERI</sequence>
<name>A0ABQ9YR94_9CRUS</name>
<comment type="caution">
    <text evidence="1">The sequence shown here is derived from an EMBL/GenBank/DDBJ whole genome shotgun (WGS) entry which is preliminary data.</text>
</comment>